<comment type="caution">
    <text evidence="1">The sequence shown here is derived from an EMBL/GenBank/DDBJ whole genome shotgun (WGS) entry which is preliminary data.</text>
</comment>
<reference evidence="1 2" key="1">
    <citation type="submission" date="2024-06" db="EMBL/GenBank/DDBJ databases">
        <title>The Natural Products Discovery Center: Release of the First 8490 Sequenced Strains for Exploring Actinobacteria Biosynthetic Diversity.</title>
        <authorList>
            <person name="Kalkreuter E."/>
            <person name="Kautsar S.A."/>
            <person name="Yang D."/>
            <person name="Bader C.D."/>
            <person name="Teijaro C.N."/>
            <person name="Fluegel L."/>
            <person name="Davis C.M."/>
            <person name="Simpson J.R."/>
            <person name="Lauterbach L."/>
            <person name="Steele A.D."/>
            <person name="Gui C."/>
            <person name="Meng S."/>
            <person name="Li G."/>
            <person name="Viehrig K."/>
            <person name="Ye F."/>
            <person name="Su P."/>
            <person name="Kiefer A.F."/>
            <person name="Nichols A."/>
            <person name="Cepeda A.J."/>
            <person name="Yan W."/>
            <person name="Fan B."/>
            <person name="Jiang Y."/>
            <person name="Adhikari A."/>
            <person name="Zheng C.-J."/>
            <person name="Schuster L."/>
            <person name="Cowan T.M."/>
            <person name="Smanski M.J."/>
            <person name="Chevrette M.G."/>
            <person name="De Carvalho L.P.S."/>
            <person name="Shen B."/>
        </authorList>
    </citation>
    <scope>NUCLEOTIDE SEQUENCE [LARGE SCALE GENOMIC DNA]</scope>
    <source>
        <strain evidence="1 2">NPDC052347</strain>
    </source>
</reference>
<dbReference type="Proteomes" id="UP001552594">
    <property type="component" value="Unassembled WGS sequence"/>
</dbReference>
<dbReference type="RefSeq" id="WP_109278986.1">
    <property type="nucleotide sequence ID" value="NZ_JBFAUK010000007.1"/>
</dbReference>
<proteinExistence type="predicted"/>
<sequence>MTTPEFTHWLTPAASDPHTALKCRQAGETATLLVGRQWDLVQPEFTLATAAISQLKARERHIGPYLMGGTERAMWWPLPLRTAHRLSGVPGAVVRPHGSELFVPPPGKYLGDRVWLIREPYTLTDADELRTAVCAARDGSRV</sequence>
<dbReference type="EMBL" id="JBFAUK010000007">
    <property type="protein sequence ID" value="MEV5507272.1"/>
    <property type="molecule type" value="Genomic_DNA"/>
</dbReference>
<organism evidence="1 2">
    <name type="scientific">Streptomyces orinoci</name>
    <name type="common">Streptoverticillium orinoci</name>
    <dbReference type="NCBI Taxonomy" id="67339"/>
    <lineage>
        <taxon>Bacteria</taxon>
        <taxon>Bacillati</taxon>
        <taxon>Actinomycetota</taxon>
        <taxon>Actinomycetes</taxon>
        <taxon>Kitasatosporales</taxon>
        <taxon>Streptomycetaceae</taxon>
        <taxon>Streptomyces</taxon>
    </lineage>
</organism>
<accession>A0ABV3JWK6</accession>
<keyword evidence="2" id="KW-1185">Reference proteome</keyword>
<gene>
    <name evidence="1" type="ORF">AB0L16_12445</name>
</gene>
<evidence type="ECO:0000313" key="1">
    <source>
        <dbReference type="EMBL" id="MEV5507272.1"/>
    </source>
</evidence>
<protein>
    <submittedName>
        <fullName evidence="1">Uncharacterized protein</fullName>
    </submittedName>
</protein>
<name>A0ABV3JWK6_STRON</name>
<evidence type="ECO:0000313" key="2">
    <source>
        <dbReference type="Proteomes" id="UP001552594"/>
    </source>
</evidence>